<evidence type="ECO:0000256" key="16">
    <source>
        <dbReference type="RuleBase" id="RU003692"/>
    </source>
</evidence>
<dbReference type="GO" id="GO:0006103">
    <property type="term" value="P:2-oxoglutarate metabolic process"/>
    <property type="evidence" value="ECO:0007669"/>
    <property type="project" value="TreeGrafter"/>
</dbReference>
<dbReference type="Pfam" id="PF07992">
    <property type="entry name" value="Pyr_redox_2"/>
    <property type="match status" value="1"/>
</dbReference>
<dbReference type="Gene3D" id="3.30.390.30">
    <property type="match status" value="1"/>
</dbReference>
<sequence>MSNPNHFQVIVIGGGPGGYVAAIRAAQLGLQTCIVEREKLGGVCLNWGCIPTKALLESAHVLEHLKHAASFGLSCDNIKADFEAVIKRSRSVADQMAKGVEFLMKKNKITVVNGEARFQNSKTIQVKTNSGEEISYTADFYILAVGAKNKALPFLPFDGKRVLSARDAMNEPKVIPNLAIIGAGAIGVEFADFYASMGSKVTIVEFQDHLLPNEDLEISGILERSFKKRGIEQYLSYGVETASVSESGVELTLQDRKSAKKEKLNFDKVIVGVGITPNTNSIGLDEIGVKLKNGLIDFVGNYRSTVDHIYAIGDCIPTPALAHVASAEGIRAAEDISVRLGNPHHLQITRLNYSYIPGCTYCHPEVASLGLTEEKAKAQGYEISVGKFPFTASGRAQAQGDTTGMVKIVSDKKHGEILGAHIIGSGATEMIAELTLGANMEITVKELANTIHAHPTLAEGIMESAAAVLGEAINI</sequence>
<dbReference type="InterPro" id="IPR050151">
    <property type="entry name" value="Class-I_Pyr_Nuc-Dis_Oxidored"/>
</dbReference>
<keyword evidence="9 14" id="KW-0520">NAD</keyword>
<keyword evidence="8 16" id="KW-0560">Oxidoreductase</keyword>
<dbReference type="EMBL" id="RQFP01000001">
    <property type="protein sequence ID" value="TGK95655.1"/>
    <property type="molecule type" value="Genomic_DNA"/>
</dbReference>
<evidence type="ECO:0000259" key="17">
    <source>
        <dbReference type="Pfam" id="PF02852"/>
    </source>
</evidence>
<dbReference type="PANTHER" id="PTHR22912">
    <property type="entry name" value="DISULFIDE OXIDOREDUCTASE"/>
    <property type="match status" value="1"/>
</dbReference>
<dbReference type="PRINTS" id="PR00411">
    <property type="entry name" value="PNDRDTASEI"/>
</dbReference>
<accession>A0A2M9Y720</accession>
<comment type="subcellular location">
    <subcellularLocation>
        <location evidence="1">Cytoplasm</location>
    </subcellularLocation>
</comment>
<feature type="binding site" evidence="14">
    <location>
        <position position="205"/>
    </location>
    <ligand>
        <name>NAD(+)</name>
        <dbReference type="ChEBI" id="CHEBI:57540"/>
    </ligand>
</feature>
<feature type="binding site" evidence="14">
    <location>
        <begin position="182"/>
        <end position="189"/>
    </location>
    <ligand>
        <name>NAD(+)</name>
        <dbReference type="ChEBI" id="CHEBI:57540"/>
    </ligand>
</feature>
<gene>
    <name evidence="19" type="primary">lpdA</name>
    <name evidence="19" type="ORF">EHQ30_03190</name>
</gene>
<dbReference type="OrthoDB" id="9807946at2"/>
<dbReference type="PANTHER" id="PTHR22912:SF217">
    <property type="entry name" value="DIHYDROLIPOYL DEHYDROGENASE"/>
    <property type="match status" value="1"/>
</dbReference>
<evidence type="ECO:0000313" key="20">
    <source>
        <dbReference type="Proteomes" id="UP000297891"/>
    </source>
</evidence>
<dbReference type="GO" id="GO:0005737">
    <property type="term" value="C:cytoplasm"/>
    <property type="evidence" value="ECO:0007669"/>
    <property type="project" value="UniProtKB-SubCell"/>
</dbReference>
<evidence type="ECO:0000259" key="18">
    <source>
        <dbReference type="Pfam" id="PF07992"/>
    </source>
</evidence>
<dbReference type="Proteomes" id="UP000297891">
    <property type="component" value="Unassembled WGS sequence"/>
</dbReference>
<evidence type="ECO:0000256" key="3">
    <source>
        <dbReference type="ARBA" id="ARBA00012608"/>
    </source>
</evidence>
<feature type="domain" description="Pyridine nucleotide-disulphide oxidoreductase dimerisation" evidence="17">
    <location>
        <begin position="356"/>
        <end position="464"/>
    </location>
</feature>
<evidence type="ECO:0000256" key="12">
    <source>
        <dbReference type="ARBA" id="ARBA00049187"/>
    </source>
</evidence>
<dbReference type="PIRSF" id="PIRSF000350">
    <property type="entry name" value="Mercury_reductase_MerA"/>
    <property type="match status" value="1"/>
</dbReference>
<dbReference type="PROSITE" id="PS00076">
    <property type="entry name" value="PYRIDINE_REDOX_1"/>
    <property type="match status" value="1"/>
</dbReference>
<dbReference type="GO" id="GO:0050660">
    <property type="term" value="F:flavin adenine dinucleotide binding"/>
    <property type="evidence" value="ECO:0007669"/>
    <property type="project" value="InterPro"/>
</dbReference>
<dbReference type="InterPro" id="IPR012999">
    <property type="entry name" value="Pyr_OxRdtase_I_AS"/>
</dbReference>
<dbReference type="SUPFAM" id="SSF51905">
    <property type="entry name" value="FAD/NAD(P)-binding domain"/>
    <property type="match status" value="1"/>
</dbReference>
<evidence type="ECO:0000256" key="1">
    <source>
        <dbReference type="ARBA" id="ARBA00004496"/>
    </source>
</evidence>
<dbReference type="Gene3D" id="3.50.50.60">
    <property type="entry name" value="FAD/NAD(P)-binding domain"/>
    <property type="match status" value="2"/>
</dbReference>
<dbReference type="FunFam" id="3.30.390.30:FF:000001">
    <property type="entry name" value="Dihydrolipoyl dehydrogenase"/>
    <property type="match status" value="1"/>
</dbReference>
<keyword evidence="10" id="KW-1015">Disulfide bond</keyword>
<feature type="binding site" evidence="14">
    <location>
        <position position="274"/>
    </location>
    <ligand>
        <name>NAD(+)</name>
        <dbReference type="ChEBI" id="CHEBI:57540"/>
    </ligand>
</feature>
<feature type="domain" description="FAD/NAD(P)-binding" evidence="18">
    <location>
        <begin position="7"/>
        <end position="329"/>
    </location>
</feature>
<feature type="binding site" evidence="14">
    <location>
        <position position="314"/>
    </location>
    <ligand>
        <name>FAD</name>
        <dbReference type="ChEBI" id="CHEBI:57692"/>
    </ligand>
</feature>
<evidence type="ECO:0000256" key="11">
    <source>
        <dbReference type="ARBA" id="ARBA00023284"/>
    </source>
</evidence>
<dbReference type="InterPro" id="IPR036188">
    <property type="entry name" value="FAD/NAD-bd_sf"/>
</dbReference>
<dbReference type="RefSeq" id="WP_100789380.1">
    <property type="nucleotide sequence ID" value="NZ_NPDQ01000001.1"/>
</dbReference>
<evidence type="ECO:0000313" key="19">
    <source>
        <dbReference type="EMBL" id="TGK95655.1"/>
    </source>
</evidence>
<protein>
    <recommendedName>
        <fullName evidence="4 16">Dihydrolipoyl dehydrogenase</fullName>
        <ecNumber evidence="3 16">1.8.1.4</ecNumber>
    </recommendedName>
</protein>
<dbReference type="NCBIfam" id="TIGR01350">
    <property type="entry name" value="lipoamide_DH"/>
    <property type="match status" value="1"/>
</dbReference>
<dbReference type="EC" id="1.8.1.4" evidence="3 16"/>
<organism evidence="19 20">
    <name type="scientific">Leptospira brenneri</name>
    <dbReference type="NCBI Taxonomy" id="2023182"/>
    <lineage>
        <taxon>Bacteria</taxon>
        <taxon>Pseudomonadati</taxon>
        <taxon>Spirochaetota</taxon>
        <taxon>Spirochaetia</taxon>
        <taxon>Leptospirales</taxon>
        <taxon>Leptospiraceae</taxon>
        <taxon>Leptospira</taxon>
    </lineage>
</organism>
<keyword evidence="20" id="KW-1185">Reference proteome</keyword>
<evidence type="ECO:0000256" key="13">
    <source>
        <dbReference type="PIRSR" id="PIRSR000350-2"/>
    </source>
</evidence>
<dbReference type="InterPro" id="IPR016156">
    <property type="entry name" value="FAD/NAD-linked_Rdtase_dimer_sf"/>
</dbReference>
<dbReference type="GO" id="GO:0004148">
    <property type="term" value="F:dihydrolipoyl dehydrogenase (NADH) activity"/>
    <property type="evidence" value="ECO:0007669"/>
    <property type="project" value="UniProtKB-EC"/>
</dbReference>
<comment type="catalytic activity">
    <reaction evidence="12 16">
        <text>N(6)-[(R)-dihydrolipoyl]-L-lysyl-[protein] + NAD(+) = N(6)-[(R)-lipoyl]-L-lysyl-[protein] + NADH + H(+)</text>
        <dbReference type="Rhea" id="RHEA:15045"/>
        <dbReference type="Rhea" id="RHEA-COMP:10474"/>
        <dbReference type="Rhea" id="RHEA-COMP:10475"/>
        <dbReference type="ChEBI" id="CHEBI:15378"/>
        <dbReference type="ChEBI" id="CHEBI:57540"/>
        <dbReference type="ChEBI" id="CHEBI:57945"/>
        <dbReference type="ChEBI" id="CHEBI:83099"/>
        <dbReference type="ChEBI" id="CHEBI:83100"/>
        <dbReference type="EC" id="1.8.1.4"/>
    </reaction>
</comment>
<keyword evidence="11 16" id="KW-0676">Redox-active center</keyword>
<keyword evidence="14" id="KW-0547">Nucleotide-binding</keyword>
<evidence type="ECO:0000256" key="7">
    <source>
        <dbReference type="ARBA" id="ARBA00022827"/>
    </source>
</evidence>
<proteinExistence type="inferred from homology"/>
<keyword evidence="6 16" id="KW-0285">Flavoprotein</keyword>
<evidence type="ECO:0000256" key="5">
    <source>
        <dbReference type="ARBA" id="ARBA00022490"/>
    </source>
</evidence>
<comment type="similarity">
    <text evidence="2 16">Belongs to the class-I pyridine nucleotide-disulfide oxidoreductase family.</text>
</comment>
<evidence type="ECO:0000256" key="4">
    <source>
        <dbReference type="ARBA" id="ARBA00016961"/>
    </source>
</evidence>
<keyword evidence="7 14" id="KW-0274">FAD</keyword>
<dbReference type="InterPro" id="IPR023753">
    <property type="entry name" value="FAD/NAD-binding_dom"/>
</dbReference>
<evidence type="ECO:0000256" key="9">
    <source>
        <dbReference type="ARBA" id="ARBA00023027"/>
    </source>
</evidence>
<evidence type="ECO:0000256" key="2">
    <source>
        <dbReference type="ARBA" id="ARBA00007532"/>
    </source>
</evidence>
<dbReference type="InterPro" id="IPR006258">
    <property type="entry name" value="Lipoamide_DH"/>
</dbReference>
<feature type="disulfide bond" description="Redox-active" evidence="15">
    <location>
        <begin position="44"/>
        <end position="49"/>
    </location>
</feature>
<comment type="cofactor">
    <cofactor evidence="14 16">
        <name>FAD</name>
        <dbReference type="ChEBI" id="CHEBI:57692"/>
    </cofactor>
    <text evidence="14 16">Binds 1 FAD per subunit.</text>
</comment>
<dbReference type="SUPFAM" id="SSF55424">
    <property type="entry name" value="FAD/NAD-linked reductases, dimerisation (C-terminal) domain"/>
    <property type="match status" value="1"/>
</dbReference>
<comment type="caution">
    <text evidence="19">The sequence shown here is derived from an EMBL/GenBank/DDBJ whole genome shotgun (WGS) entry which is preliminary data.</text>
</comment>
<reference evidence="19" key="1">
    <citation type="journal article" date="2019" name="PLoS Negl. Trop. Dis.">
        <title>Revisiting the worldwide diversity of Leptospira species in the environment.</title>
        <authorList>
            <person name="Vincent A.T."/>
            <person name="Schiettekatte O."/>
            <person name="Bourhy P."/>
            <person name="Veyrier F.J."/>
            <person name="Picardeau M."/>
        </authorList>
    </citation>
    <scope>NUCLEOTIDE SEQUENCE [LARGE SCALE GENOMIC DNA]</scope>
    <source>
        <strain evidence="19">201800277</strain>
    </source>
</reference>
<evidence type="ECO:0000256" key="6">
    <source>
        <dbReference type="ARBA" id="ARBA00022630"/>
    </source>
</evidence>
<keyword evidence="5" id="KW-0963">Cytoplasm</keyword>
<evidence type="ECO:0000256" key="8">
    <source>
        <dbReference type="ARBA" id="ARBA00023002"/>
    </source>
</evidence>
<feature type="active site" description="Proton acceptor" evidence="13">
    <location>
        <position position="454"/>
    </location>
</feature>
<evidence type="ECO:0000256" key="14">
    <source>
        <dbReference type="PIRSR" id="PIRSR000350-3"/>
    </source>
</evidence>
<dbReference type="InterPro" id="IPR001100">
    <property type="entry name" value="Pyr_nuc-diS_OxRdtase"/>
</dbReference>
<evidence type="ECO:0000256" key="10">
    <source>
        <dbReference type="ARBA" id="ARBA00023157"/>
    </source>
</evidence>
<dbReference type="AlphaFoldDB" id="A0A2M9Y720"/>
<comment type="miscellaneous">
    <text evidence="16">The active site is a redox-active disulfide bond.</text>
</comment>
<feature type="binding site" evidence="14">
    <location>
        <position position="53"/>
    </location>
    <ligand>
        <name>FAD</name>
        <dbReference type="ChEBI" id="CHEBI:57692"/>
    </ligand>
</feature>
<evidence type="ECO:0000256" key="15">
    <source>
        <dbReference type="PIRSR" id="PIRSR000350-4"/>
    </source>
</evidence>
<dbReference type="Pfam" id="PF02852">
    <property type="entry name" value="Pyr_redox_dim"/>
    <property type="match status" value="1"/>
</dbReference>
<name>A0A2M9Y720_9LEPT</name>
<dbReference type="InterPro" id="IPR004099">
    <property type="entry name" value="Pyr_nucl-diS_OxRdtase_dimer"/>
</dbReference>
<dbReference type="PRINTS" id="PR00368">
    <property type="entry name" value="FADPNR"/>
</dbReference>